<feature type="region of interest" description="Disordered" evidence="2">
    <location>
        <begin position="280"/>
        <end position="303"/>
    </location>
</feature>
<dbReference type="HOGENOM" id="CLU_042555_1_1_1"/>
<keyword evidence="4" id="KW-0378">Hydrolase</keyword>
<dbReference type="RefSeq" id="XP_029762748.1">
    <property type="nucleotide sequence ID" value="XM_029905114.1"/>
</dbReference>
<dbReference type="Pfam" id="PF13230">
    <property type="entry name" value="GATase_4"/>
    <property type="match status" value="1"/>
</dbReference>
<dbReference type="InterPro" id="IPR029055">
    <property type="entry name" value="Ntn_hydrolases_N"/>
</dbReference>
<evidence type="ECO:0000313" key="4">
    <source>
        <dbReference type="EMBL" id="KEQ86561.1"/>
    </source>
</evidence>
<dbReference type="Proteomes" id="UP000030706">
    <property type="component" value="Unassembled WGS sequence"/>
</dbReference>
<keyword evidence="5" id="KW-1185">Reference proteome</keyword>
<proteinExistence type="predicted"/>
<dbReference type="InterPro" id="IPR052373">
    <property type="entry name" value="Gamma-glu_amide_hydrolase"/>
</dbReference>
<dbReference type="Gene3D" id="3.60.20.10">
    <property type="entry name" value="Glutamine Phosphoribosylpyrophosphate, subunit 1, domain 1"/>
    <property type="match status" value="1"/>
</dbReference>
<sequence>MCRWFAYLSPTEPCLLSDVLITPKHALTNQVNDHYLPRLIAHLPDKITAEHEANARNRILNADGLGVAWYTTSYSDFEKGITGESEDGKPHEGLRPAVYKTIQPPKGDMNYRSICANTETRCCFAHIRATSASAVTQVNNHPFLFGRITFMHNGAVSDFIDIRRGICDILDPDTYANIEGSTDSEHIGALFVHYLSEGRGKDSWDEDYSVHAMATAIRIAVKTIIDLQKEILGAKRKPNSLNLAATDGTKMIACRFRNHAIEQPPSLYYSTRAGVTLNRKYPDHADGKNISDEGPKKSEDEHGNHVIVASEPSTYIDEDWELIGKNQYLLVNKDGKAIIQNMMYGQTWDADDEEA</sequence>
<feature type="domain" description="Glutamine amidotransferase type-2" evidence="3">
    <location>
        <begin position="2"/>
        <end position="355"/>
    </location>
</feature>
<dbReference type="OrthoDB" id="444432at2759"/>
<dbReference type="AlphaFoldDB" id="A0A074YI73"/>
<accession>A0A074YI73</accession>
<protein>
    <submittedName>
        <fullName evidence="4">N-terminal nucleophile aminohydrolase</fullName>
    </submittedName>
</protein>
<dbReference type="GO" id="GO:0008242">
    <property type="term" value="F:omega peptidase activity"/>
    <property type="evidence" value="ECO:0007669"/>
    <property type="project" value="TreeGrafter"/>
</dbReference>
<dbReference type="InterPro" id="IPR017932">
    <property type="entry name" value="GATase_2_dom"/>
</dbReference>
<dbReference type="CDD" id="cd01908">
    <property type="entry name" value="YafJ"/>
    <property type="match status" value="1"/>
</dbReference>
<evidence type="ECO:0000313" key="5">
    <source>
        <dbReference type="Proteomes" id="UP000030706"/>
    </source>
</evidence>
<name>A0A074YI73_AURPU</name>
<dbReference type="GO" id="GO:0061672">
    <property type="term" value="C:glutathione hydrolase complex"/>
    <property type="evidence" value="ECO:0007669"/>
    <property type="project" value="TreeGrafter"/>
</dbReference>
<dbReference type="SUPFAM" id="SSF56235">
    <property type="entry name" value="N-terminal nucleophile aminohydrolases (Ntn hydrolases)"/>
    <property type="match status" value="1"/>
</dbReference>
<dbReference type="GO" id="GO:0006751">
    <property type="term" value="P:glutathione catabolic process"/>
    <property type="evidence" value="ECO:0007669"/>
    <property type="project" value="TreeGrafter"/>
</dbReference>
<dbReference type="STRING" id="1043002.A0A074YI73"/>
<reference evidence="4 5" key="1">
    <citation type="journal article" date="2014" name="BMC Genomics">
        <title>Genome sequencing of four Aureobasidium pullulans varieties: biotechnological potential, stress tolerance, and description of new species.</title>
        <authorList>
            <person name="Gostin Ar C."/>
            <person name="Ohm R.A."/>
            <person name="Kogej T."/>
            <person name="Sonjak S."/>
            <person name="Turk M."/>
            <person name="Zajc J."/>
            <person name="Zalar P."/>
            <person name="Grube M."/>
            <person name="Sun H."/>
            <person name="Han J."/>
            <person name="Sharma A."/>
            <person name="Chiniquy J."/>
            <person name="Ngan C.Y."/>
            <person name="Lipzen A."/>
            <person name="Barry K."/>
            <person name="Grigoriev I.V."/>
            <person name="Gunde-Cimerman N."/>
        </authorList>
    </citation>
    <scope>NUCLEOTIDE SEQUENCE [LARGE SCALE GENOMIC DNA]</scope>
    <source>
        <strain evidence="4 5">EXF-150</strain>
    </source>
</reference>
<dbReference type="PANTHER" id="PTHR43187:SF1">
    <property type="entry name" value="GLUTAMINE AMIDOTRANSFERASE DUG3-RELATED"/>
    <property type="match status" value="1"/>
</dbReference>
<dbReference type="GO" id="GO:0005737">
    <property type="term" value="C:cytoplasm"/>
    <property type="evidence" value="ECO:0007669"/>
    <property type="project" value="TreeGrafter"/>
</dbReference>
<dbReference type="PROSITE" id="PS51278">
    <property type="entry name" value="GATASE_TYPE_2"/>
    <property type="match status" value="1"/>
</dbReference>
<organism evidence="4 5">
    <name type="scientific">Aureobasidium pullulans EXF-150</name>
    <dbReference type="NCBI Taxonomy" id="1043002"/>
    <lineage>
        <taxon>Eukaryota</taxon>
        <taxon>Fungi</taxon>
        <taxon>Dikarya</taxon>
        <taxon>Ascomycota</taxon>
        <taxon>Pezizomycotina</taxon>
        <taxon>Dothideomycetes</taxon>
        <taxon>Dothideomycetidae</taxon>
        <taxon>Dothideales</taxon>
        <taxon>Saccotheciaceae</taxon>
        <taxon>Aureobasidium</taxon>
    </lineage>
</organism>
<dbReference type="GeneID" id="40747420"/>
<keyword evidence="1" id="KW-0315">Glutamine amidotransferase</keyword>
<evidence type="ECO:0000259" key="3">
    <source>
        <dbReference type="PROSITE" id="PS51278"/>
    </source>
</evidence>
<dbReference type="InterPro" id="IPR026869">
    <property type="entry name" value="EgtC-like"/>
</dbReference>
<dbReference type="EMBL" id="KL584978">
    <property type="protein sequence ID" value="KEQ86561.1"/>
    <property type="molecule type" value="Genomic_DNA"/>
</dbReference>
<gene>
    <name evidence="4" type="ORF">M438DRAFT_343990</name>
</gene>
<dbReference type="PANTHER" id="PTHR43187">
    <property type="entry name" value="GLUTAMINE AMIDOTRANSFERASE DUG3-RELATED"/>
    <property type="match status" value="1"/>
</dbReference>
<evidence type="ECO:0000256" key="1">
    <source>
        <dbReference type="ARBA" id="ARBA00022962"/>
    </source>
</evidence>
<evidence type="ECO:0000256" key="2">
    <source>
        <dbReference type="SAM" id="MobiDB-lite"/>
    </source>
</evidence>